<reference evidence="2 3" key="1">
    <citation type="journal article" date="2013" name="BMC Genomics">
        <title>The miniature genome of a carnivorous plant Genlisea aurea contains a low number of genes and short non-coding sequences.</title>
        <authorList>
            <person name="Leushkin E.V."/>
            <person name="Sutormin R.A."/>
            <person name="Nabieva E.R."/>
            <person name="Penin A.A."/>
            <person name="Kondrashov A.S."/>
            <person name="Logacheva M.D."/>
        </authorList>
    </citation>
    <scope>NUCLEOTIDE SEQUENCE [LARGE SCALE GENOMIC DNA]</scope>
</reference>
<evidence type="ECO:0000313" key="3">
    <source>
        <dbReference type="Proteomes" id="UP000015453"/>
    </source>
</evidence>
<dbReference type="SUPFAM" id="SSF53300">
    <property type="entry name" value="vWA-like"/>
    <property type="match status" value="1"/>
</dbReference>
<dbReference type="Proteomes" id="UP000015453">
    <property type="component" value="Unassembled WGS sequence"/>
</dbReference>
<organism evidence="2 3">
    <name type="scientific">Genlisea aurea</name>
    <dbReference type="NCBI Taxonomy" id="192259"/>
    <lineage>
        <taxon>Eukaryota</taxon>
        <taxon>Viridiplantae</taxon>
        <taxon>Streptophyta</taxon>
        <taxon>Embryophyta</taxon>
        <taxon>Tracheophyta</taxon>
        <taxon>Spermatophyta</taxon>
        <taxon>Magnoliopsida</taxon>
        <taxon>eudicotyledons</taxon>
        <taxon>Gunneridae</taxon>
        <taxon>Pentapetalae</taxon>
        <taxon>asterids</taxon>
        <taxon>lamiids</taxon>
        <taxon>Lamiales</taxon>
        <taxon>Lentibulariaceae</taxon>
        <taxon>Genlisea</taxon>
    </lineage>
</organism>
<evidence type="ECO:0000313" key="2">
    <source>
        <dbReference type="EMBL" id="EPS65940.1"/>
    </source>
</evidence>
<dbReference type="InterPro" id="IPR036465">
    <property type="entry name" value="vWFA_dom_sf"/>
</dbReference>
<feature type="non-terminal residue" evidence="2">
    <location>
        <position position="637"/>
    </location>
</feature>
<sequence>MAEDFESAVEDGLRLSKRIYYGKDRAVAPPKTSMSMGRDARFSYLPTSPMMYAVISDPSVVDNPDMPSYQPHVHGRLDPPALLPLQMNGISLDVDCYIDTAFVTATGSWRVHCVMGSKFCDCLIAVPMGKEGSILGVEVEVPRKSFSTQIVGDKDAAQVSGDSSKIENGGFLRSNIFTLTIPQIDGGTNISVKLRWSQKLLFHDGEVTLLVPFHFPEYVTPAAKKISKREKISLNVCAGSGTELFCKTTSHPLKERQRLAGKLSFYYEADVLSWSSSDFMFTYSVSSSNHSLGGVILNYPSSDDVDQRDSFLCYIYPGKMNEKKGFRKEIVFAVDISGSMRGKPLEDTKTALVAALSQLRPEDSFNIIAFNGETFTYSSWIQPATEKIVEDATRWINSNFVASGGTNILLPLSQAVKMFSGNAKTIAVIFLVTDGTVEDERKIIDVMQSHLTGKKKDMAPRIYTLGIGKFCNNYFLRMLATIGRGHHEAVVEVDKIEIRFRRLFSRASSVVVANVSFENIDELSDLEVFPSQIPDISSESPLIVSGWYSGKFSETLRLKGIHADGSDFCVDLKAVDHGSDIVIPQITAKLRIELLTSQAWYSSSGNGELKHKVANLSIQNGVVSEYTNMVLIETAKA</sequence>
<dbReference type="Gene3D" id="3.40.50.410">
    <property type="entry name" value="von Willebrand factor, type A domain"/>
    <property type="match status" value="1"/>
</dbReference>
<feature type="domain" description="VWFA" evidence="1">
    <location>
        <begin position="329"/>
        <end position="507"/>
    </location>
</feature>
<protein>
    <recommendedName>
        <fullName evidence="1">VWFA domain-containing protein</fullName>
    </recommendedName>
</protein>
<comment type="caution">
    <text evidence="2">The sequence shown here is derived from an EMBL/GenBank/DDBJ whole genome shotgun (WGS) entry which is preliminary data.</text>
</comment>
<dbReference type="OrthoDB" id="1729737at2759"/>
<dbReference type="PANTHER" id="PTHR46503:SF1">
    <property type="entry name" value="INTER-ALPHA-TRYPSIN INHIBITOR HEAVY CHAIN-LIKE PROTEIN"/>
    <property type="match status" value="1"/>
</dbReference>
<keyword evidence="3" id="KW-1185">Reference proteome</keyword>
<dbReference type="Pfam" id="PF13768">
    <property type="entry name" value="VWA_3"/>
    <property type="match status" value="1"/>
</dbReference>
<proteinExistence type="predicted"/>
<dbReference type="AlphaFoldDB" id="S8CGJ4"/>
<evidence type="ECO:0000259" key="1">
    <source>
        <dbReference type="PROSITE" id="PS50234"/>
    </source>
</evidence>
<dbReference type="InterPro" id="IPR002035">
    <property type="entry name" value="VWF_A"/>
</dbReference>
<dbReference type="PANTHER" id="PTHR46503">
    <property type="entry name" value="INTER-ALPHA-TRYPSIN INHIBITOR HEAVY CHAIN-LIKE PROTEIN"/>
    <property type="match status" value="1"/>
</dbReference>
<gene>
    <name evidence="2" type="ORF">M569_08838</name>
</gene>
<dbReference type="EMBL" id="AUSU01003946">
    <property type="protein sequence ID" value="EPS65940.1"/>
    <property type="molecule type" value="Genomic_DNA"/>
</dbReference>
<name>S8CGJ4_9LAMI</name>
<dbReference type="PROSITE" id="PS50234">
    <property type="entry name" value="VWFA"/>
    <property type="match status" value="1"/>
</dbReference>
<dbReference type="SMART" id="SM00327">
    <property type="entry name" value="VWA"/>
    <property type="match status" value="1"/>
</dbReference>
<accession>S8CGJ4</accession>